<dbReference type="GO" id="GO:0005576">
    <property type="term" value="C:extracellular region"/>
    <property type="evidence" value="ECO:0007669"/>
    <property type="project" value="UniProtKB-SubCell"/>
</dbReference>
<name>A0AAN8VWI9_9MAGN</name>
<proteinExistence type="inferred from homology"/>
<keyword evidence="6" id="KW-1015">Disulfide bond</keyword>
<keyword evidence="9" id="KW-1185">Reference proteome</keyword>
<dbReference type="Proteomes" id="UP001370490">
    <property type="component" value="Unassembled WGS sequence"/>
</dbReference>
<gene>
    <name evidence="8" type="ORF">RJ641_030909</name>
</gene>
<evidence type="ECO:0000256" key="6">
    <source>
        <dbReference type="ARBA" id="ARBA00023157"/>
    </source>
</evidence>
<evidence type="ECO:0000313" key="9">
    <source>
        <dbReference type="Proteomes" id="UP001370490"/>
    </source>
</evidence>
<accession>A0AAN8VWI9</accession>
<feature type="chain" id="PRO_5042871759" evidence="7">
    <location>
        <begin position="34"/>
        <end position="124"/>
    </location>
</feature>
<sequence>MATKTYCTYISIVFSSLLVTALILSSSPALTEAGGDHQTHYSWMQPRAKSCQGSIAECLANGEFMMDSEANRRILATTTYVSYEALKRNYVPCSLRGQSYYNCRPGAVANPYARGCSTITRCRS</sequence>
<keyword evidence="4" id="KW-0372">Hormone</keyword>
<dbReference type="EMBL" id="JBAMMX010000006">
    <property type="protein sequence ID" value="KAK6937401.1"/>
    <property type="molecule type" value="Genomic_DNA"/>
</dbReference>
<feature type="signal peptide" evidence="7">
    <location>
        <begin position="1"/>
        <end position="33"/>
    </location>
</feature>
<dbReference type="AlphaFoldDB" id="A0AAN8VWI9"/>
<organism evidence="8 9">
    <name type="scientific">Dillenia turbinata</name>
    <dbReference type="NCBI Taxonomy" id="194707"/>
    <lineage>
        <taxon>Eukaryota</taxon>
        <taxon>Viridiplantae</taxon>
        <taxon>Streptophyta</taxon>
        <taxon>Embryophyta</taxon>
        <taxon>Tracheophyta</taxon>
        <taxon>Spermatophyta</taxon>
        <taxon>Magnoliopsida</taxon>
        <taxon>eudicotyledons</taxon>
        <taxon>Gunneridae</taxon>
        <taxon>Pentapetalae</taxon>
        <taxon>Dilleniales</taxon>
        <taxon>Dilleniaceae</taxon>
        <taxon>Dillenia</taxon>
    </lineage>
</organism>
<comment type="similarity">
    <text evidence="2">Belongs to the plant rapid alkalinization factor (RALF) family.</text>
</comment>
<dbReference type="GO" id="GO:0019722">
    <property type="term" value="P:calcium-mediated signaling"/>
    <property type="evidence" value="ECO:0007669"/>
    <property type="project" value="TreeGrafter"/>
</dbReference>
<evidence type="ECO:0000256" key="3">
    <source>
        <dbReference type="ARBA" id="ARBA00022525"/>
    </source>
</evidence>
<evidence type="ECO:0000256" key="4">
    <source>
        <dbReference type="ARBA" id="ARBA00022702"/>
    </source>
</evidence>
<dbReference type="GO" id="GO:0009506">
    <property type="term" value="C:plasmodesma"/>
    <property type="evidence" value="ECO:0007669"/>
    <property type="project" value="TreeGrafter"/>
</dbReference>
<keyword evidence="3" id="KW-0964">Secreted</keyword>
<dbReference type="Pfam" id="PF05498">
    <property type="entry name" value="RALF"/>
    <property type="match status" value="1"/>
</dbReference>
<evidence type="ECO:0000256" key="1">
    <source>
        <dbReference type="ARBA" id="ARBA00004613"/>
    </source>
</evidence>
<comment type="caution">
    <text evidence="8">The sequence shown here is derived from an EMBL/GenBank/DDBJ whole genome shotgun (WGS) entry which is preliminary data.</text>
</comment>
<dbReference type="InterPro" id="IPR008801">
    <property type="entry name" value="RALF"/>
</dbReference>
<comment type="subcellular location">
    <subcellularLocation>
        <location evidence="1">Secreted</location>
    </subcellularLocation>
</comment>
<evidence type="ECO:0000256" key="7">
    <source>
        <dbReference type="SAM" id="SignalP"/>
    </source>
</evidence>
<protein>
    <submittedName>
        <fullName evidence="8">Rapid ALkalinization Factor</fullName>
    </submittedName>
</protein>
<keyword evidence="5 7" id="KW-0732">Signal</keyword>
<evidence type="ECO:0000313" key="8">
    <source>
        <dbReference type="EMBL" id="KAK6937401.1"/>
    </source>
</evidence>
<dbReference type="PANTHER" id="PTHR33136:SF13">
    <property type="entry name" value="OS10G0328900 PROTEIN"/>
    <property type="match status" value="1"/>
</dbReference>
<dbReference type="GO" id="GO:0005179">
    <property type="term" value="F:hormone activity"/>
    <property type="evidence" value="ECO:0007669"/>
    <property type="project" value="UniProtKB-KW"/>
</dbReference>
<evidence type="ECO:0000256" key="5">
    <source>
        <dbReference type="ARBA" id="ARBA00022729"/>
    </source>
</evidence>
<dbReference type="PANTHER" id="PTHR33136">
    <property type="entry name" value="RAPID ALKALINIZATION FACTOR-LIKE"/>
    <property type="match status" value="1"/>
</dbReference>
<evidence type="ECO:0000256" key="2">
    <source>
        <dbReference type="ARBA" id="ARBA00009178"/>
    </source>
</evidence>
<reference evidence="8 9" key="1">
    <citation type="submission" date="2023-12" db="EMBL/GenBank/DDBJ databases">
        <title>A high-quality genome assembly for Dillenia turbinata (Dilleniales).</title>
        <authorList>
            <person name="Chanderbali A."/>
        </authorList>
    </citation>
    <scope>NUCLEOTIDE SEQUENCE [LARGE SCALE GENOMIC DNA]</scope>
    <source>
        <strain evidence="8">LSX21</strain>
        <tissue evidence="8">Leaf</tissue>
    </source>
</reference>